<keyword evidence="2" id="KW-0813">Transport</keyword>
<comment type="subcellular location">
    <subcellularLocation>
        <location evidence="1">Cell membrane</location>
        <topology evidence="1">Multi-pass membrane protein</topology>
    </subcellularLocation>
</comment>
<protein>
    <submittedName>
        <fullName evidence="9">MFS transporter</fullName>
    </submittedName>
</protein>
<evidence type="ECO:0000313" key="10">
    <source>
        <dbReference type="Proteomes" id="UP000295132"/>
    </source>
</evidence>
<dbReference type="AlphaFoldDB" id="A0A4R5VVQ2"/>
<dbReference type="GO" id="GO:0005886">
    <property type="term" value="C:plasma membrane"/>
    <property type="evidence" value="ECO:0007669"/>
    <property type="project" value="UniProtKB-SubCell"/>
</dbReference>
<feature type="transmembrane region" description="Helical" evidence="6">
    <location>
        <begin position="132"/>
        <end position="155"/>
    </location>
</feature>
<evidence type="ECO:0000259" key="7">
    <source>
        <dbReference type="PROSITE" id="PS50850"/>
    </source>
</evidence>
<gene>
    <name evidence="9" type="ORF">E2K98_07130</name>
    <name evidence="8" type="ORF">RCG21_13450</name>
</gene>
<reference evidence="8" key="2">
    <citation type="submission" date="2023-08" db="EMBL/GenBank/DDBJ databases">
        <title>Nitrogen cycling bacteria in agricultural field soils.</title>
        <authorList>
            <person name="Jang J."/>
        </authorList>
    </citation>
    <scope>NUCLEOTIDE SEQUENCE</scope>
    <source>
        <strain evidence="8">PS3-36</strain>
    </source>
</reference>
<feature type="transmembrane region" description="Helical" evidence="6">
    <location>
        <begin position="201"/>
        <end position="219"/>
    </location>
</feature>
<evidence type="ECO:0000256" key="4">
    <source>
        <dbReference type="ARBA" id="ARBA00022989"/>
    </source>
</evidence>
<feature type="transmembrane region" description="Helical" evidence="6">
    <location>
        <begin position="330"/>
        <end position="349"/>
    </location>
</feature>
<dbReference type="EMBL" id="JAVGVR010000001">
    <property type="protein sequence ID" value="MDQ6597351.1"/>
    <property type="molecule type" value="Genomic_DNA"/>
</dbReference>
<evidence type="ECO:0000313" key="8">
    <source>
        <dbReference type="EMBL" id="MDQ6597351.1"/>
    </source>
</evidence>
<dbReference type="PANTHER" id="PTHR42718:SF9">
    <property type="entry name" value="MAJOR FACILITATOR SUPERFAMILY MULTIDRUG TRANSPORTER MFSC"/>
    <property type="match status" value="1"/>
</dbReference>
<dbReference type="Gene3D" id="1.20.1250.20">
    <property type="entry name" value="MFS general substrate transporter like domains"/>
    <property type="match status" value="1"/>
</dbReference>
<feature type="transmembrane region" description="Helical" evidence="6">
    <location>
        <begin position="225"/>
        <end position="242"/>
    </location>
</feature>
<dbReference type="CDD" id="cd17321">
    <property type="entry name" value="MFS_MMR_MDR_like"/>
    <property type="match status" value="1"/>
</dbReference>
<feature type="transmembrane region" description="Helical" evidence="6">
    <location>
        <begin position="300"/>
        <end position="318"/>
    </location>
</feature>
<dbReference type="PROSITE" id="PS50850">
    <property type="entry name" value="MFS"/>
    <property type="match status" value="1"/>
</dbReference>
<dbReference type="Gene3D" id="1.20.1720.10">
    <property type="entry name" value="Multidrug resistance protein D"/>
    <property type="match status" value="1"/>
</dbReference>
<evidence type="ECO:0000313" key="9">
    <source>
        <dbReference type="EMBL" id="TDK63216.1"/>
    </source>
</evidence>
<evidence type="ECO:0000256" key="6">
    <source>
        <dbReference type="SAM" id="Phobius"/>
    </source>
</evidence>
<evidence type="ECO:0000256" key="2">
    <source>
        <dbReference type="ARBA" id="ARBA00022448"/>
    </source>
</evidence>
<evidence type="ECO:0000256" key="3">
    <source>
        <dbReference type="ARBA" id="ARBA00022692"/>
    </source>
</evidence>
<evidence type="ECO:0000313" key="11">
    <source>
        <dbReference type="Proteomes" id="UP001178888"/>
    </source>
</evidence>
<dbReference type="Proteomes" id="UP001178888">
    <property type="component" value="Unassembled WGS sequence"/>
</dbReference>
<dbReference type="EMBL" id="SMYO01000003">
    <property type="protein sequence ID" value="TDK63216.1"/>
    <property type="molecule type" value="Genomic_DNA"/>
</dbReference>
<feature type="transmembrane region" description="Helical" evidence="6">
    <location>
        <begin position="99"/>
        <end position="120"/>
    </location>
</feature>
<proteinExistence type="predicted"/>
<keyword evidence="11" id="KW-1185">Reference proteome</keyword>
<feature type="transmembrane region" description="Helical" evidence="6">
    <location>
        <begin position="74"/>
        <end position="93"/>
    </location>
</feature>
<name>A0A4R5VVQ2_9BACI</name>
<dbReference type="InterPro" id="IPR020846">
    <property type="entry name" value="MFS_dom"/>
</dbReference>
<feature type="transmembrane region" description="Helical" evidence="6">
    <location>
        <begin position="400"/>
        <end position="419"/>
    </location>
</feature>
<evidence type="ECO:0000256" key="1">
    <source>
        <dbReference type="ARBA" id="ARBA00004651"/>
    </source>
</evidence>
<feature type="transmembrane region" description="Helical" evidence="6">
    <location>
        <begin position="355"/>
        <end position="379"/>
    </location>
</feature>
<feature type="transmembrane region" description="Helical" evidence="6">
    <location>
        <begin position="425"/>
        <end position="444"/>
    </location>
</feature>
<comment type="caution">
    <text evidence="9">The sequence shown here is derived from an EMBL/GenBank/DDBJ whole genome shotgun (WGS) entry which is preliminary data.</text>
</comment>
<dbReference type="Pfam" id="PF07690">
    <property type="entry name" value="MFS_1"/>
    <property type="match status" value="1"/>
</dbReference>
<organism evidence="9 10">
    <name type="scientific">Bacillus salipaludis</name>
    <dbReference type="NCBI Taxonomy" id="2547811"/>
    <lineage>
        <taxon>Bacteria</taxon>
        <taxon>Bacillati</taxon>
        <taxon>Bacillota</taxon>
        <taxon>Bacilli</taxon>
        <taxon>Bacillales</taxon>
        <taxon>Bacillaceae</taxon>
        <taxon>Bacillus</taxon>
    </lineage>
</organism>
<feature type="transmembrane region" description="Helical" evidence="6">
    <location>
        <begin position="41"/>
        <end position="62"/>
    </location>
</feature>
<dbReference type="InterPro" id="IPR036259">
    <property type="entry name" value="MFS_trans_sf"/>
</dbReference>
<feature type="domain" description="Major facilitator superfamily (MFS) profile" evidence="7">
    <location>
        <begin position="8"/>
        <end position="449"/>
    </location>
</feature>
<feature type="transmembrane region" description="Helical" evidence="6">
    <location>
        <begin position="161"/>
        <end position="181"/>
    </location>
</feature>
<dbReference type="GO" id="GO:0022857">
    <property type="term" value="F:transmembrane transporter activity"/>
    <property type="evidence" value="ECO:0007669"/>
    <property type="project" value="InterPro"/>
</dbReference>
<feature type="transmembrane region" description="Helical" evidence="6">
    <location>
        <begin position="263"/>
        <end position="288"/>
    </location>
</feature>
<keyword evidence="5 6" id="KW-0472">Membrane</keyword>
<dbReference type="InterPro" id="IPR011701">
    <property type="entry name" value="MFS"/>
</dbReference>
<dbReference type="RefSeq" id="WP_133333558.1">
    <property type="nucleotide sequence ID" value="NZ_JAVGVR010000001.1"/>
</dbReference>
<reference evidence="9 10" key="1">
    <citation type="submission" date="2019-03" db="EMBL/GenBank/DDBJ databases">
        <title>Bacillus niacini sp. nov. a Nicotinate-Metabolizing Mesophile Isolated from Soil.</title>
        <authorList>
            <person name="Zhang G."/>
        </authorList>
    </citation>
    <scope>NUCLEOTIDE SEQUENCE [LARGE SCALE GENOMIC DNA]</scope>
    <source>
        <strain evidence="9 10">WN066</strain>
    </source>
</reference>
<keyword evidence="3 6" id="KW-0812">Transmembrane</keyword>
<accession>A0A4R5VVQ2</accession>
<dbReference type="PANTHER" id="PTHR42718">
    <property type="entry name" value="MAJOR FACILITATOR SUPERFAMILY MULTIDRUG TRANSPORTER MFSC"/>
    <property type="match status" value="1"/>
</dbReference>
<sequence length="457" mass="50615">MKKNRALFLTAVASGTMLNPLNSSMISLALTSIQKDFHLSFTTVSWLISSFYLASAVAQPVTGKIGDLIGRKKTFITGLFLVAISAFTAPFSTTFLMLLFMRLIQSIGSSAIYPSGVSLIRDNIKDRQASALSVLSIFASAMTALGPTLGGFLIVWGDWPAIFWVNVPFLLISLLLGWYMFPKDPPRERESMKEFLSHLDLLGIAFFAGGMVFLLWFLLSFESKIHYLSGVAGLIFFLLFVWRELHVKVPFIDVRIFKTHRQLSWVYLQFIVLNIFFYCLFFGLPLYFQDAMHFGVEKSGLFMLFMSGMSIIISPITGKWIDKSGVKQPIIFGALLSVLGAIILSLFFIKAANWWQIGLILAIMGLSYGIGNVVLQVAMLKESPKEMLGTTSGLFQTCRYLGSILSSIVLGLIFGSEVSSENMEILGGVLIGIGVVSFMMSLWFTGVKKKRVNVGLG</sequence>
<dbReference type="Proteomes" id="UP000295132">
    <property type="component" value="Unassembled WGS sequence"/>
</dbReference>
<dbReference type="SUPFAM" id="SSF103473">
    <property type="entry name" value="MFS general substrate transporter"/>
    <property type="match status" value="1"/>
</dbReference>
<evidence type="ECO:0000256" key="5">
    <source>
        <dbReference type="ARBA" id="ARBA00023136"/>
    </source>
</evidence>
<keyword evidence="4 6" id="KW-1133">Transmembrane helix</keyword>